<proteinExistence type="predicted"/>
<keyword evidence="2" id="KW-1185">Reference proteome</keyword>
<organism evidence="1 2">
    <name type="scientific">Arctium lappa</name>
    <name type="common">Greater burdock</name>
    <name type="synonym">Lappa major</name>
    <dbReference type="NCBI Taxonomy" id="4217"/>
    <lineage>
        <taxon>Eukaryota</taxon>
        <taxon>Viridiplantae</taxon>
        <taxon>Streptophyta</taxon>
        <taxon>Embryophyta</taxon>
        <taxon>Tracheophyta</taxon>
        <taxon>Spermatophyta</taxon>
        <taxon>Magnoliopsida</taxon>
        <taxon>eudicotyledons</taxon>
        <taxon>Gunneridae</taxon>
        <taxon>Pentapetalae</taxon>
        <taxon>asterids</taxon>
        <taxon>campanulids</taxon>
        <taxon>Asterales</taxon>
        <taxon>Asteraceae</taxon>
        <taxon>Carduoideae</taxon>
        <taxon>Cardueae</taxon>
        <taxon>Arctiinae</taxon>
        <taxon>Arctium</taxon>
    </lineage>
</organism>
<reference evidence="1 2" key="2">
    <citation type="journal article" date="2022" name="Mol. Ecol. Resour.">
        <title>The genomes of chicory, endive, great burdock and yacon provide insights into Asteraceae paleo-polyploidization history and plant inulin production.</title>
        <authorList>
            <person name="Fan W."/>
            <person name="Wang S."/>
            <person name="Wang H."/>
            <person name="Wang A."/>
            <person name="Jiang F."/>
            <person name="Liu H."/>
            <person name="Zhao H."/>
            <person name="Xu D."/>
            <person name="Zhang Y."/>
        </authorList>
    </citation>
    <scope>NUCLEOTIDE SEQUENCE [LARGE SCALE GENOMIC DNA]</scope>
    <source>
        <strain evidence="2">cv. Niubang</strain>
    </source>
</reference>
<evidence type="ECO:0000313" key="1">
    <source>
        <dbReference type="EMBL" id="KAI3702872.1"/>
    </source>
</evidence>
<reference evidence="2" key="1">
    <citation type="journal article" date="2022" name="Mol. Ecol. Resour.">
        <title>The genomes of chicory, endive, great burdock and yacon provide insights into Asteraceae palaeo-polyploidization history and plant inulin production.</title>
        <authorList>
            <person name="Fan W."/>
            <person name="Wang S."/>
            <person name="Wang H."/>
            <person name="Wang A."/>
            <person name="Jiang F."/>
            <person name="Liu H."/>
            <person name="Zhao H."/>
            <person name="Xu D."/>
            <person name="Zhang Y."/>
        </authorList>
    </citation>
    <scope>NUCLEOTIDE SEQUENCE [LARGE SCALE GENOMIC DNA]</scope>
    <source>
        <strain evidence="2">cv. Niubang</strain>
    </source>
</reference>
<dbReference type="EMBL" id="CM042055">
    <property type="protein sequence ID" value="KAI3702872.1"/>
    <property type="molecule type" value="Genomic_DNA"/>
</dbReference>
<accession>A0ACB8ZYD3</accession>
<comment type="caution">
    <text evidence="1">The sequence shown here is derived from an EMBL/GenBank/DDBJ whole genome shotgun (WGS) entry which is preliminary data.</text>
</comment>
<evidence type="ECO:0000313" key="2">
    <source>
        <dbReference type="Proteomes" id="UP001055879"/>
    </source>
</evidence>
<sequence>MPNPLCYCVLCAKPPPALLLSSISGERNHHLRPIACRYHKKAPIAFPKSVVNDMEIPKRKTNHCTKSYRKGSARFSHSKNVSSSVDGQNDRAATITATATAVVCYRRLIPLFAICTAAFIRAALHSWRNCKTQGNVLAKKKASGSEWVSSLAWSWGV</sequence>
<protein>
    <submittedName>
        <fullName evidence="1">Uncharacterized protein</fullName>
    </submittedName>
</protein>
<dbReference type="Proteomes" id="UP001055879">
    <property type="component" value="Linkage Group LG09"/>
</dbReference>
<name>A0ACB8ZYD3_ARCLA</name>
<gene>
    <name evidence="1" type="ORF">L6452_28625</name>
</gene>